<keyword evidence="3" id="KW-1185">Reference proteome</keyword>
<keyword evidence="1" id="KW-0472">Membrane</keyword>
<dbReference type="Proteomes" id="UP000000628">
    <property type="component" value="Chromosome"/>
</dbReference>
<evidence type="ECO:0000313" key="2">
    <source>
        <dbReference type="EMBL" id="ACV08999.1"/>
    </source>
</evidence>
<keyword evidence="1" id="KW-1133">Transmembrane helix</keyword>
<organism evidence="2 3">
    <name type="scientific">Jonesia denitrificans (strain ATCC 14870 / DSM 20603 / BCRC 15368 / CIP 55.134 / JCM 11481 / NBRC 15587 / NCTC 10816 / Prevot 55134)</name>
    <name type="common">Listeria denitrificans</name>
    <dbReference type="NCBI Taxonomy" id="471856"/>
    <lineage>
        <taxon>Bacteria</taxon>
        <taxon>Bacillati</taxon>
        <taxon>Actinomycetota</taxon>
        <taxon>Actinomycetes</taxon>
        <taxon>Micrococcales</taxon>
        <taxon>Jonesiaceae</taxon>
        <taxon>Jonesia</taxon>
    </lineage>
</organism>
<dbReference type="AlphaFoldDB" id="C7R4E2"/>
<dbReference type="KEGG" id="jde:Jden_1343"/>
<dbReference type="RefSeq" id="WP_015771627.1">
    <property type="nucleotide sequence ID" value="NC_013174.1"/>
</dbReference>
<dbReference type="HOGENOM" id="CLU_412056_0_0_11"/>
<name>C7R4E2_JONDD</name>
<accession>C7R4E2</accession>
<keyword evidence="1" id="KW-0812">Transmembrane</keyword>
<evidence type="ECO:0008006" key="4">
    <source>
        <dbReference type="Google" id="ProtNLM"/>
    </source>
</evidence>
<proteinExistence type="predicted"/>
<dbReference type="STRING" id="471856.Jden_1343"/>
<dbReference type="EMBL" id="CP001706">
    <property type="protein sequence ID" value="ACV08999.1"/>
    <property type="molecule type" value="Genomic_DNA"/>
</dbReference>
<evidence type="ECO:0000256" key="1">
    <source>
        <dbReference type="SAM" id="Phobius"/>
    </source>
</evidence>
<feature type="transmembrane region" description="Helical" evidence="1">
    <location>
        <begin position="21"/>
        <end position="46"/>
    </location>
</feature>
<dbReference type="Pfam" id="PF17963">
    <property type="entry name" value="Big_9"/>
    <property type="match status" value="1"/>
</dbReference>
<gene>
    <name evidence="2" type="ordered locus">Jden_1343</name>
</gene>
<dbReference type="eggNOG" id="COG4967">
    <property type="taxonomic scope" value="Bacteria"/>
</dbReference>
<sequence>MKHSPKYLPAQCDRDSGLSMVEVIVAVVLIGMVATSAAAFFITGIATVSDLQRKQAAVSLANSAVERARAVAPGDVTGTGVSGLVKGRAQAAVTSVWDAITTADPSDTADMNPAWDTGASGATADQWVPLTQTQRINSQTYTITTLIGTCFRSKAATTTSADCVKTNPNPAGATHIEMYRVRVVVTWTTGPGSETQTYRLATLVDPSIDAVWNTVLKPYAYDDEVSMNAGDGSQFFAVVANDQLDYNPDSAIGPIVDLTQPSPNYGNVSVGTGSQSNGVIFTPSDPRFSGTVTFTYKVKGTSGEVSNAATVTVHILPNPRFDEMIVAYGSRTILNDKLLANDYGTSSIDSDRHVTFALASNPTVDLFTDEASPEALQARTASSQELASKGISLSASGEVIYQAPSAGSGSDTVEFYYYLVDAAKNGEGQQYPSALPAKVTITSGACVYVNDLDVNITADLRGEDVDLGINEANGNDADCLVDIVSIDYTPLDIRGQVRVGGNDYNATDNKRGTHVSYRFQDDIPFQFRITYRMYSADGSSTTGETGVITVTVLPVAIDDEYTISPRDIDGNNRKFKLANLGAKLRDNDAPYQGAQVEIELVSPPTCGRFTDGTETRNGKTYLKNDSLEFEVPRGRSTCTFTYKLVGVNLPEVESEVATVTIEVSNQ</sequence>
<evidence type="ECO:0000313" key="3">
    <source>
        <dbReference type="Proteomes" id="UP000000628"/>
    </source>
</evidence>
<protein>
    <recommendedName>
        <fullName evidence="4">Prepilin-type N-terminal cleavage/methylation domain-containing protein</fullName>
    </recommendedName>
</protein>
<reference evidence="2 3" key="1">
    <citation type="journal article" date="2009" name="Stand. Genomic Sci.">
        <title>Complete genome sequence of Jonesia denitrificans type strain (Prevot 55134).</title>
        <authorList>
            <person name="Pukall R."/>
            <person name="Gehrich-Schroter G."/>
            <person name="Lapidus A."/>
            <person name="Nolan M."/>
            <person name="Glavina Del Rio T."/>
            <person name="Lucas S."/>
            <person name="Chen F."/>
            <person name="Tice H."/>
            <person name="Pitluck S."/>
            <person name="Cheng J.F."/>
            <person name="Copeland A."/>
            <person name="Saunders E."/>
            <person name="Brettin T."/>
            <person name="Detter J.C."/>
            <person name="Bruce D."/>
            <person name="Goodwin L."/>
            <person name="Pati A."/>
            <person name="Ivanova N."/>
            <person name="Mavromatis K."/>
            <person name="Ovchinnikova G."/>
            <person name="Chen A."/>
            <person name="Palaniappan K."/>
            <person name="Land M."/>
            <person name="Hauser L."/>
            <person name="Chang Y.J."/>
            <person name="Jeffries C.D."/>
            <person name="Chain P."/>
            <person name="Goker M."/>
            <person name="Bristow J."/>
            <person name="Eisen J.A."/>
            <person name="Markowitz V."/>
            <person name="Hugenholtz P."/>
            <person name="Kyrpides N.C."/>
            <person name="Klenk H.P."/>
            <person name="Han C."/>
        </authorList>
    </citation>
    <scope>NUCLEOTIDE SEQUENCE [LARGE SCALE GENOMIC DNA]</scope>
    <source>
        <strain evidence="3">ATCC 14870 / DSM 20603 / BCRC 15368 / CIP 55.134 / JCM 11481 / NBRC 15587 / NCTC 10816 / Prevot 55134</strain>
    </source>
</reference>
<dbReference type="OrthoDB" id="3295619at2"/>